<reference evidence="2 3" key="1">
    <citation type="submission" date="2018-06" db="EMBL/GenBank/DDBJ databases">
        <authorList>
            <consortium name="Pathogen Informatics"/>
            <person name="Doyle S."/>
        </authorList>
    </citation>
    <scope>NUCLEOTIDE SEQUENCE [LARGE SCALE GENOMIC DNA]</scope>
    <source>
        <strain evidence="2 3">NCTC9426</strain>
    </source>
</reference>
<feature type="compositionally biased region" description="Basic and acidic residues" evidence="1">
    <location>
        <begin position="83"/>
        <end position="93"/>
    </location>
</feature>
<sequence length="103" mass="11249">MAYAVVMNLLTKTDRPQGGFLSEKIMKYIANQSVGRFATGDEVLGLTDERAKELLAIGAIKAVGEQEPQKGNVEPLGDEPSENDEKTVAEDKPKRQRTTKTQG</sequence>
<protein>
    <submittedName>
        <fullName evidence="2">Uncharacterized protein</fullName>
    </submittedName>
</protein>
<evidence type="ECO:0000313" key="3">
    <source>
        <dbReference type="Proteomes" id="UP000254133"/>
    </source>
</evidence>
<accession>A0A378PY00</accession>
<feature type="region of interest" description="Disordered" evidence="1">
    <location>
        <begin position="64"/>
        <end position="103"/>
    </location>
</feature>
<organism evidence="2 3">
    <name type="scientific">Moraxella bovis</name>
    <dbReference type="NCBI Taxonomy" id="476"/>
    <lineage>
        <taxon>Bacteria</taxon>
        <taxon>Pseudomonadati</taxon>
        <taxon>Pseudomonadota</taxon>
        <taxon>Gammaproteobacteria</taxon>
        <taxon>Moraxellales</taxon>
        <taxon>Moraxellaceae</taxon>
        <taxon>Moraxella</taxon>
    </lineage>
</organism>
<proteinExistence type="predicted"/>
<dbReference type="AlphaFoldDB" id="A0A378PY00"/>
<name>A0A378PY00_MORBO</name>
<dbReference type="EMBL" id="UGPZ01000003">
    <property type="protein sequence ID" value="STY93431.1"/>
    <property type="molecule type" value="Genomic_DNA"/>
</dbReference>
<evidence type="ECO:0000256" key="1">
    <source>
        <dbReference type="SAM" id="MobiDB-lite"/>
    </source>
</evidence>
<feature type="compositionally biased region" description="Basic residues" evidence="1">
    <location>
        <begin position="94"/>
        <end position="103"/>
    </location>
</feature>
<evidence type="ECO:0000313" key="2">
    <source>
        <dbReference type="EMBL" id="STY93431.1"/>
    </source>
</evidence>
<gene>
    <name evidence="2" type="ORF">NCTC9426_02161</name>
</gene>
<dbReference type="Proteomes" id="UP000254133">
    <property type="component" value="Unassembled WGS sequence"/>
</dbReference>